<dbReference type="AlphaFoldDB" id="A0A1F7F980"/>
<keyword evidence="6" id="KW-1133">Transmembrane helix</keyword>
<dbReference type="SMART" id="SM00563">
    <property type="entry name" value="PlsC"/>
    <property type="match status" value="1"/>
</dbReference>
<organism evidence="8 9">
    <name type="scientific">Candidatus Raymondbacteria bacterium RIFOXYD12_FULL_49_13</name>
    <dbReference type="NCBI Taxonomy" id="1817890"/>
    <lineage>
        <taxon>Bacteria</taxon>
        <taxon>Raymondiibacteriota</taxon>
    </lineage>
</organism>
<evidence type="ECO:0000313" key="8">
    <source>
        <dbReference type="EMBL" id="OGK03171.1"/>
    </source>
</evidence>
<evidence type="ECO:0000256" key="3">
    <source>
        <dbReference type="ARBA" id="ARBA00022679"/>
    </source>
</evidence>
<feature type="non-terminal residue" evidence="8">
    <location>
        <position position="260"/>
    </location>
</feature>
<evidence type="ECO:0000259" key="7">
    <source>
        <dbReference type="SMART" id="SM00563"/>
    </source>
</evidence>
<keyword evidence="2" id="KW-0444">Lipid biosynthesis</keyword>
<dbReference type="GO" id="GO:0006654">
    <property type="term" value="P:phosphatidic acid biosynthetic process"/>
    <property type="evidence" value="ECO:0007669"/>
    <property type="project" value="TreeGrafter"/>
</dbReference>
<dbReference type="EMBL" id="MFYX01000095">
    <property type="protein sequence ID" value="OGK03171.1"/>
    <property type="molecule type" value="Genomic_DNA"/>
</dbReference>
<dbReference type="Proteomes" id="UP000179243">
    <property type="component" value="Unassembled WGS sequence"/>
</dbReference>
<comment type="caution">
    <text evidence="8">The sequence shown here is derived from an EMBL/GenBank/DDBJ whole genome shotgun (WGS) entry which is preliminary data.</text>
</comment>
<dbReference type="SUPFAM" id="SSF69593">
    <property type="entry name" value="Glycerol-3-phosphate (1)-acyltransferase"/>
    <property type="match status" value="1"/>
</dbReference>
<name>A0A1F7F980_UNCRA</name>
<dbReference type="Pfam" id="PF01553">
    <property type="entry name" value="Acyltransferase"/>
    <property type="match status" value="1"/>
</dbReference>
<proteinExistence type="predicted"/>
<keyword evidence="5 8" id="KW-0012">Acyltransferase</keyword>
<comment type="pathway">
    <text evidence="1">Lipid metabolism.</text>
</comment>
<evidence type="ECO:0000313" key="9">
    <source>
        <dbReference type="Proteomes" id="UP000179243"/>
    </source>
</evidence>
<evidence type="ECO:0000256" key="6">
    <source>
        <dbReference type="SAM" id="Phobius"/>
    </source>
</evidence>
<keyword evidence="4" id="KW-0443">Lipid metabolism</keyword>
<dbReference type="PANTHER" id="PTHR10434">
    <property type="entry name" value="1-ACYL-SN-GLYCEROL-3-PHOSPHATE ACYLTRANSFERASE"/>
    <property type="match status" value="1"/>
</dbReference>
<protein>
    <submittedName>
        <fullName evidence="8">Glycerol acyltransferase</fullName>
    </submittedName>
</protein>
<evidence type="ECO:0000256" key="1">
    <source>
        <dbReference type="ARBA" id="ARBA00005189"/>
    </source>
</evidence>
<feature type="domain" description="Phospholipid/glycerol acyltransferase" evidence="7">
    <location>
        <begin position="66"/>
        <end position="178"/>
    </location>
</feature>
<accession>A0A1F7F980</accession>
<keyword evidence="3 8" id="KW-0808">Transferase</keyword>
<evidence type="ECO:0000256" key="5">
    <source>
        <dbReference type="ARBA" id="ARBA00023315"/>
    </source>
</evidence>
<dbReference type="GO" id="GO:0003841">
    <property type="term" value="F:1-acylglycerol-3-phosphate O-acyltransferase activity"/>
    <property type="evidence" value="ECO:0007669"/>
    <property type="project" value="TreeGrafter"/>
</dbReference>
<sequence length="260" mass="28918">MLQRTIALFRALRLALHIGYGLLMAVIYPRLSTAMRRTILQHWSADLLNIFNVKLDAPSFDGMQSGLIVSNHISWLDVFVLNSTVPMRFVAKSEVRRWPAIGWLCARAQTLFIERGNARAAARINARLGESMQQGESLAVFPEGTSTDGAQVAHFHAFLLQPAIDAGVPLHPIAIRYQDESGARSTAAAYFDDISFGASMWTLLNTPKLHVRLMPTPSLHAADFERRELARRAHESISAALQQAESHKLHIALTHPQHSD</sequence>
<gene>
    <name evidence="8" type="ORF">A2519_00020</name>
</gene>
<keyword evidence="6" id="KW-0812">Transmembrane</keyword>
<reference evidence="8 9" key="1">
    <citation type="journal article" date="2016" name="Nat. Commun.">
        <title>Thousands of microbial genomes shed light on interconnected biogeochemical processes in an aquifer system.</title>
        <authorList>
            <person name="Anantharaman K."/>
            <person name="Brown C.T."/>
            <person name="Hug L.A."/>
            <person name="Sharon I."/>
            <person name="Castelle C.J."/>
            <person name="Probst A.J."/>
            <person name="Thomas B.C."/>
            <person name="Singh A."/>
            <person name="Wilkins M.J."/>
            <person name="Karaoz U."/>
            <person name="Brodie E.L."/>
            <person name="Williams K.H."/>
            <person name="Hubbard S.S."/>
            <person name="Banfield J.F."/>
        </authorList>
    </citation>
    <scope>NUCLEOTIDE SEQUENCE [LARGE SCALE GENOMIC DNA]</scope>
</reference>
<dbReference type="InterPro" id="IPR002123">
    <property type="entry name" value="Plipid/glycerol_acylTrfase"/>
</dbReference>
<evidence type="ECO:0000256" key="4">
    <source>
        <dbReference type="ARBA" id="ARBA00023098"/>
    </source>
</evidence>
<evidence type="ECO:0000256" key="2">
    <source>
        <dbReference type="ARBA" id="ARBA00022516"/>
    </source>
</evidence>
<dbReference type="PANTHER" id="PTHR10434:SF64">
    <property type="entry name" value="1-ACYL-SN-GLYCEROL-3-PHOSPHATE ACYLTRANSFERASE-RELATED"/>
    <property type="match status" value="1"/>
</dbReference>
<keyword evidence="6" id="KW-0472">Membrane</keyword>
<feature type="transmembrane region" description="Helical" evidence="6">
    <location>
        <begin position="12"/>
        <end position="31"/>
    </location>
</feature>
<dbReference type="CDD" id="cd07989">
    <property type="entry name" value="LPLAT_AGPAT-like"/>
    <property type="match status" value="1"/>
</dbReference>